<evidence type="ECO:0000313" key="4">
    <source>
        <dbReference type="Proteomes" id="UP001147830"/>
    </source>
</evidence>
<feature type="transmembrane region" description="Helical" evidence="1">
    <location>
        <begin position="46"/>
        <end position="71"/>
    </location>
</feature>
<comment type="caution">
    <text evidence="3">The sequence shown here is derived from an EMBL/GenBank/DDBJ whole genome shotgun (WGS) entry which is preliminary data.</text>
</comment>
<proteinExistence type="predicted"/>
<name>A0A9X2WE33_9GAMM</name>
<reference evidence="3" key="2">
    <citation type="submission" date="2022-08" db="EMBL/GenBank/DDBJ databases">
        <authorList>
            <person name="Dong C."/>
        </authorList>
    </citation>
    <scope>NUCLEOTIDE SEQUENCE</scope>
    <source>
        <strain evidence="3">59MF3M-4</strain>
    </source>
</reference>
<evidence type="ECO:0000256" key="2">
    <source>
        <dbReference type="SAM" id="SignalP"/>
    </source>
</evidence>
<keyword evidence="1" id="KW-0812">Transmembrane</keyword>
<dbReference type="RefSeq" id="WP_260975503.1">
    <property type="nucleotide sequence ID" value="NZ_JAOANI010000014.1"/>
</dbReference>
<gene>
    <name evidence="3" type="ORF">NYR02_06180</name>
</gene>
<dbReference type="AlphaFoldDB" id="A0A9X2WE33"/>
<keyword evidence="1" id="KW-1133">Transmembrane helix</keyword>
<feature type="signal peptide" evidence="2">
    <location>
        <begin position="1"/>
        <end position="30"/>
    </location>
</feature>
<organism evidence="3 4">
    <name type="scientific">Thalassolituus pacificus</name>
    <dbReference type="NCBI Taxonomy" id="2975440"/>
    <lineage>
        <taxon>Bacteria</taxon>
        <taxon>Pseudomonadati</taxon>
        <taxon>Pseudomonadota</taxon>
        <taxon>Gammaproteobacteria</taxon>
        <taxon>Oceanospirillales</taxon>
        <taxon>Oceanospirillaceae</taxon>
        <taxon>Thalassolituus</taxon>
    </lineage>
</organism>
<sequence length="74" mass="7592">MKKITQRLNASARRAAFVITGTVASSAAFADTATDITEAFATGESNYQLAVTGIVGIAAIGVAVGFILGMLRRS</sequence>
<keyword evidence="4" id="KW-1185">Reference proteome</keyword>
<protein>
    <submittedName>
        <fullName evidence="3">Uncharacterized protein</fullName>
    </submittedName>
</protein>
<reference evidence="3" key="1">
    <citation type="journal article" date="2022" name="Front. Microbiol.">
        <title>Genome-based taxonomic rearrangement of Oceanobacter-related bacteria including the description of Thalassolituus hydrocarbonoclasticus sp. nov. and Thalassolituus pacificus sp. nov. and emended description of the genus Thalassolituus.</title>
        <authorList>
            <person name="Dong C."/>
            <person name="Wei L."/>
            <person name="Wang J."/>
            <person name="Lai Q."/>
            <person name="Huang Z."/>
            <person name="Shao Z."/>
        </authorList>
    </citation>
    <scope>NUCLEOTIDE SEQUENCE</scope>
    <source>
        <strain evidence="3">59MF3M-4</strain>
    </source>
</reference>
<dbReference type="Proteomes" id="UP001147830">
    <property type="component" value="Unassembled WGS sequence"/>
</dbReference>
<feature type="chain" id="PRO_5040884389" evidence="2">
    <location>
        <begin position="31"/>
        <end position="74"/>
    </location>
</feature>
<keyword evidence="2" id="KW-0732">Signal</keyword>
<dbReference type="EMBL" id="JAOANI010000014">
    <property type="protein sequence ID" value="MCT7358605.1"/>
    <property type="molecule type" value="Genomic_DNA"/>
</dbReference>
<accession>A0A9X2WE33</accession>
<keyword evidence="1" id="KW-0472">Membrane</keyword>
<evidence type="ECO:0000256" key="1">
    <source>
        <dbReference type="SAM" id="Phobius"/>
    </source>
</evidence>
<evidence type="ECO:0000313" key="3">
    <source>
        <dbReference type="EMBL" id="MCT7358605.1"/>
    </source>
</evidence>